<name>A0ABT1WHF9_9BURK</name>
<sequence>MNSNSPIAQIQTPNALPTVNRAGTLLTDATELQWGDQISNTSASPMEIKIPARAPGQGATLLVLQPGAAARLEQLSSDLADGASRTKVVALSEGVELYDIDDDIASAVLEQGDGEGMAGLVGAGLLAGGLGGGALAALGAGAAGVFLLSDNNSDGGGSSTSGSGAGGVAGALDSVGGGLDQTPLAPVSQVTDAVSGGLGMVGGALGGASGADPTGLTDVLAGVVGDPSSGDGSSATGLVGAVNAVSTGLDSGAADTPLAPVVDPLTETLGSNAGAVDGVAQGLSDVGNVLASDASPLAPVTADLLAPIVGINPDSGTANGLPGTLNEVSEGLTDLTATDSALAPLDPATSGVGGAVDTLAGGVETLGNAVTDASAQDPTGTIGLVGAVLGGDTAGTSSGGGAALPGLEALPTSGLPISTDAGLTTVLDPVTSVLPV</sequence>
<comment type="caution">
    <text evidence="1">The sequence shown here is derived from an EMBL/GenBank/DDBJ whole genome shotgun (WGS) entry which is preliminary data.</text>
</comment>
<reference evidence="1 2" key="1">
    <citation type="submission" date="2022-07" db="EMBL/GenBank/DDBJ databases">
        <authorList>
            <person name="Xamxidin M."/>
            <person name="Wu M."/>
        </authorList>
    </citation>
    <scope>NUCLEOTIDE SEQUENCE [LARGE SCALE GENOMIC DNA]</scope>
    <source>
        <strain evidence="1 2">NBRC 111650</strain>
    </source>
</reference>
<dbReference type="Proteomes" id="UP001204142">
    <property type="component" value="Unassembled WGS sequence"/>
</dbReference>
<evidence type="ECO:0000313" key="1">
    <source>
        <dbReference type="EMBL" id="MCQ8896303.1"/>
    </source>
</evidence>
<gene>
    <name evidence="1" type="ORF">NQT62_07630</name>
</gene>
<organism evidence="1 2">
    <name type="scientific">Limnobacter humi</name>
    <dbReference type="NCBI Taxonomy" id="1778671"/>
    <lineage>
        <taxon>Bacteria</taxon>
        <taxon>Pseudomonadati</taxon>
        <taxon>Pseudomonadota</taxon>
        <taxon>Betaproteobacteria</taxon>
        <taxon>Burkholderiales</taxon>
        <taxon>Burkholderiaceae</taxon>
        <taxon>Limnobacter</taxon>
    </lineage>
</organism>
<dbReference type="RefSeq" id="WP_256764447.1">
    <property type="nucleotide sequence ID" value="NZ_JANIGO010000002.1"/>
</dbReference>
<protein>
    <recommendedName>
        <fullName evidence="3">BapA prefix-like domain-containing protein</fullName>
    </recommendedName>
</protein>
<proteinExistence type="predicted"/>
<keyword evidence="2" id="KW-1185">Reference proteome</keyword>
<dbReference type="EMBL" id="JANIGO010000002">
    <property type="protein sequence ID" value="MCQ8896303.1"/>
    <property type="molecule type" value="Genomic_DNA"/>
</dbReference>
<accession>A0ABT1WHF9</accession>
<evidence type="ECO:0000313" key="2">
    <source>
        <dbReference type="Proteomes" id="UP001204142"/>
    </source>
</evidence>
<evidence type="ECO:0008006" key="3">
    <source>
        <dbReference type="Google" id="ProtNLM"/>
    </source>
</evidence>